<dbReference type="SMART" id="SM01382">
    <property type="entry name" value="Ribosomal_L2_C"/>
    <property type="match status" value="1"/>
</dbReference>
<protein>
    <submittedName>
        <fullName evidence="7">50S ribosomal protein L2</fullName>
    </submittedName>
</protein>
<feature type="domain" description="Large ribosomal subunit protein uL2 RNA-binding" evidence="6">
    <location>
        <begin position="11"/>
        <end position="86"/>
    </location>
</feature>
<evidence type="ECO:0000256" key="2">
    <source>
        <dbReference type="ARBA" id="ARBA00022980"/>
    </source>
</evidence>
<dbReference type="InterPro" id="IPR022669">
    <property type="entry name" value="Ribosomal_uL2_C"/>
</dbReference>
<dbReference type="AlphaFoldDB" id="A0A0M0BLF5"/>
<dbReference type="InterPro" id="IPR014726">
    <property type="entry name" value="Ribosomal_uL2_dom3"/>
</dbReference>
<dbReference type="InterPro" id="IPR002171">
    <property type="entry name" value="Ribosomal_uL2"/>
</dbReference>
<name>A0A0M0BLF5_9ARCH</name>
<evidence type="ECO:0000313" key="7">
    <source>
        <dbReference type="EMBL" id="KON29407.1"/>
    </source>
</evidence>
<sequence length="198" mass="21316">MGKRIRVQRRGRGSSTFRASTHKRVAPVKYPPVSVTENKTVINGQVKGIIHDPGRGSPMVAVKLETGDTYFSVVPEGVYEGQPTQIGNEAVIDIGNVLPIGKIPEGTMVCNIELSPGDGGKMVRASGAYATIISHTSDRTIIKLPSKRSKYINNNCRATIGVIAAAGRTEKPFLKAGAKHHLMKAKGHMYPRTRGIAM</sequence>
<evidence type="ECO:0000256" key="3">
    <source>
        <dbReference type="ARBA" id="ARBA00023274"/>
    </source>
</evidence>
<accession>A0A0M0BLF5</accession>
<keyword evidence="2 7" id="KW-0689">Ribosomal protein</keyword>
<feature type="compositionally biased region" description="Basic residues" evidence="4">
    <location>
        <begin position="1"/>
        <end position="12"/>
    </location>
</feature>
<evidence type="ECO:0000259" key="6">
    <source>
        <dbReference type="SMART" id="SM01383"/>
    </source>
</evidence>
<dbReference type="SMART" id="SM01383">
    <property type="entry name" value="Ribosomal_L2"/>
    <property type="match status" value="1"/>
</dbReference>
<comment type="caution">
    <text evidence="7">The sequence shown here is derived from an EMBL/GenBank/DDBJ whole genome shotgun (WGS) entry which is preliminary data.</text>
</comment>
<dbReference type="PANTHER" id="PTHR13691:SF16">
    <property type="entry name" value="LARGE RIBOSOMAL SUBUNIT PROTEIN UL2"/>
    <property type="match status" value="1"/>
</dbReference>
<feature type="region of interest" description="Disordered" evidence="4">
    <location>
        <begin position="1"/>
        <end position="20"/>
    </location>
</feature>
<dbReference type="InterPro" id="IPR014722">
    <property type="entry name" value="Rib_uL2_dom2"/>
</dbReference>
<dbReference type="EMBL" id="LFWU01000158">
    <property type="protein sequence ID" value="KON29407.1"/>
    <property type="molecule type" value="Genomic_DNA"/>
</dbReference>
<proteinExistence type="inferred from homology"/>
<comment type="similarity">
    <text evidence="1">Belongs to the universal ribosomal protein uL2 family.</text>
</comment>
<dbReference type="Pfam" id="PF00181">
    <property type="entry name" value="Ribosomal_L2_N"/>
    <property type="match status" value="1"/>
</dbReference>
<dbReference type="PANTHER" id="PTHR13691">
    <property type="entry name" value="RIBOSOMAL PROTEIN L2"/>
    <property type="match status" value="1"/>
</dbReference>
<feature type="non-terminal residue" evidence="7">
    <location>
        <position position="198"/>
    </location>
</feature>
<feature type="domain" description="Large ribosomal subunit protein uL2 C-terminal" evidence="5">
    <location>
        <begin position="92"/>
        <end position="198"/>
    </location>
</feature>
<organism evidence="7 8">
    <name type="scientific">miscellaneous Crenarchaeota group-1 archaeon SG8-32-1</name>
    <dbReference type="NCBI Taxonomy" id="1685124"/>
    <lineage>
        <taxon>Archaea</taxon>
        <taxon>Candidatus Bathyarchaeota</taxon>
        <taxon>MCG-1</taxon>
    </lineage>
</organism>
<dbReference type="Gene3D" id="2.40.50.140">
    <property type="entry name" value="Nucleic acid-binding proteins"/>
    <property type="match status" value="1"/>
</dbReference>
<dbReference type="GO" id="GO:0022625">
    <property type="term" value="C:cytosolic large ribosomal subunit"/>
    <property type="evidence" value="ECO:0007669"/>
    <property type="project" value="TreeGrafter"/>
</dbReference>
<evidence type="ECO:0000256" key="4">
    <source>
        <dbReference type="SAM" id="MobiDB-lite"/>
    </source>
</evidence>
<keyword evidence="3" id="KW-0687">Ribonucleoprotein</keyword>
<dbReference type="InterPro" id="IPR008991">
    <property type="entry name" value="Translation_prot_SH3-like_sf"/>
</dbReference>
<dbReference type="FunFam" id="2.40.50.140:FF:000020">
    <property type="entry name" value="60S ribosomal protein L2"/>
    <property type="match status" value="1"/>
</dbReference>
<reference evidence="7 8" key="1">
    <citation type="submission" date="2015-06" db="EMBL/GenBank/DDBJ databases">
        <title>New insights into the roles of widespread benthic archaea in carbon and nitrogen cycling.</title>
        <authorList>
            <person name="Lazar C.S."/>
            <person name="Baker B.J."/>
            <person name="Seitz K.W."/>
            <person name="Hyde A.S."/>
            <person name="Dick G.J."/>
            <person name="Hinrichs K.-U."/>
            <person name="Teske A.P."/>
        </authorList>
    </citation>
    <scope>NUCLEOTIDE SEQUENCE [LARGE SCALE GENOMIC DNA]</scope>
    <source>
        <strain evidence="7">SG8-32-1</strain>
    </source>
</reference>
<dbReference type="Proteomes" id="UP000037237">
    <property type="component" value="Unassembled WGS sequence"/>
</dbReference>
<evidence type="ECO:0000256" key="1">
    <source>
        <dbReference type="ARBA" id="ARBA00005636"/>
    </source>
</evidence>
<dbReference type="Gene3D" id="4.10.950.10">
    <property type="entry name" value="Ribosomal protein L2, domain 3"/>
    <property type="match status" value="1"/>
</dbReference>
<gene>
    <name evidence="7" type="primary">rpl2p</name>
    <name evidence="7" type="ORF">AC477_05975</name>
</gene>
<dbReference type="SUPFAM" id="SSF50104">
    <property type="entry name" value="Translation proteins SH3-like domain"/>
    <property type="match status" value="1"/>
</dbReference>
<evidence type="ECO:0000259" key="5">
    <source>
        <dbReference type="SMART" id="SM01382"/>
    </source>
</evidence>
<evidence type="ECO:0000313" key="8">
    <source>
        <dbReference type="Proteomes" id="UP000037237"/>
    </source>
</evidence>
<dbReference type="FunFam" id="2.30.30.30:FF:000006">
    <property type="entry name" value="60S ribosomal protein L8"/>
    <property type="match status" value="1"/>
</dbReference>
<dbReference type="GO" id="GO:0002181">
    <property type="term" value="P:cytoplasmic translation"/>
    <property type="evidence" value="ECO:0007669"/>
    <property type="project" value="TreeGrafter"/>
</dbReference>
<dbReference type="GO" id="GO:0003723">
    <property type="term" value="F:RNA binding"/>
    <property type="evidence" value="ECO:0007669"/>
    <property type="project" value="TreeGrafter"/>
</dbReference>
<dbReference type="SUPFAM" id="SSF50249">
    <property type="entry name" value="Nucleic acid-binding proteins"/>
    <property type="match status" value="1"/>
</dbReference>
<dbReference type="InterPro" id="IPR012340">
    <property type="entry name" value="NA-bd_OB-fold"/>
</dbReference>
<dbReference type="Gene3D" id="2.30.30.30">
    <property type="match status" value="1"/>
</dbReference>
<dbReference type="InterPro" id="IPR022666">
    <property type="entry name" value="Ribosomal_uL2_RNA-bd_dom"/>
</dbReference>
<dbReference type="Pfam" id="PF03947">
    <property type="entry name" value="Ribosomal_L2_C"/>
    <property type="match status" value="1"/>
</dbReference>
<dbReference type="GO" id="GO:0003735">
    <property type="term" value="F:structural constituent of ribosome"/>
    <property type="evidence" value="ECO:0007669"/>
    <property type="project" value="InterPro"/>
</dbReference>